<evidence type="ECO:0000256" key="1">
    <source>
        <dbReference type="SAM" id="MobiDB-lite"/>
    </source>
</evidence>
<name>A0A8T4GJ81_9EURY</name>
<dbReference type="Gene3D" id="1.10.10.10">
    <property type="entry name" value="Winged helix-like DNA-binding domain superfamily/Winged helix DNA-binding domain"/>
    <property type="match status" value="2"/>
</dbReference>
<protein>
    <submittedName>
        <fullName evidence="2">DNA-binding HxlR family transcriptional regulator</fullName>
    </submittedName>
</protein>
<reference evidence="2" key="1">
    <citation type="submission" date="2021-03" db="EMBL/GenBank/DDBJ databases">
        <title>Genomic Encyclopedia of Type Strains, Phase IV (KMG-IV): sequencing the most valuable type-strain genomes for metagenomic binning, comparative biology and taxonomic classification.</title>
        <authorList>
            <person name="Goeker M."/>
        </authorList>
    </citation>
    <scope>NUCLEOTIDE SEQUENCE</scope>
    <source>
        <strain evidence="2">DSM 23564</strain>
    </source>
</reference>
<sequence length="238" mass="24648">MVRTLVTDAELLWVLESFGRERRATASALAELLPLAPTSVGVRLRSLERRGYATRSASRGPVAARWSVTERGRGLVAEAGLPPVAETDLDARFAGREATIDPRTVLAAVAELGGAEAELGGASAERGGWVRSSAVYAALPYSAGAIRRRLLALRAAGLVERDAEGRTHRWRVTDAGRVRRASAGVASARLAGVGAAGTGVAREARAGSLGSFGRDLGTPGRDPSVEDDGVGSRGGKAV</sequence>
<dbReference type="RefSeq" id="WP_209486652.1">
    <property type="nucleotide sequence ID" value="NZ_JAGGKQ010000026.1"/>
</dbReference>
<gene>
    <name evidence="2" type="ORF">J2751_002695</name>
</gene>
<dbReference type="InterPro" id="IPR036390">
    <property type="entry name" value="WH_DNA-bd_sf"/>
</dbReference>
<feature type="region of interest" description="Disordered" evidence="1">
    <location>
        <begin position="208"/>
        <end position="238"/>
    </location>
</feature>
<dbReference type="GO" id="GO:0003677">
    <property type="term" value="F:DNA binding"/>
    <property type="evidence" value="ECO:0007669"/>
    <property type="project" value="UniProtKB-KW"/>
</dbReference>
<dbReference type="SUPFAM" id="SSF46785">
    <property type="entry name" value="Winged helix' DNA-binding domain"/>
    <property type="match status" value="2"/>
</dbReference>
<keyword evidence="3" id="KW-1185">Reference proteome</keyword>
<dbReference type="InterPro" id="IPR036388">
    <property type="entry name" value="WH-like_DNA-bd_sf"/>
</dbReference>
<evidence type="ECO:0000313" key="3">
    <source>
        <dbReference type="Proteomes" id="UP000823588"/>
    </source>
</evidence>
<evidence type="ECO:0000313" key="2">
    <source>
        <dbReference type="EMBL" id="MBP1923650.1"/>
    </source>
</evidence>
<organism evidence="2 3">
    <name type="scientific">Halorubrum alkaliphilum</name>
    <dbReference type="NCBI Taxonomy" id="261290"/>
    <lineage>
        <taxon>Archaea</taxon>
        <taxon>Methanobacteriati</taxon>
        <taxon>Methanobacteriota</taxon>
        <taxon>Stenosarchaea group</taxon>
        <taxon>Halobacteria</taxon>
        <taxon>Halobacteriales</taxon>
        <taxon>Haloferacaceae</taxon>
        <taxon>Halorubrum</taxon>
    </lineage>
</organism>
<dbReference type="EMBL" id="JAGGKQ010000026">
    <property type="protein sequence ID" value="MBP1923650.1"/>
    <property type="molecule type" value="Genomic_DNA"/>
</dbReference>
<keyword evidence="2" id="KW-0238">DNA-binding</keyword>
<comment type="caution">
    <text evidence="2">The sequence shown here is derived from an EMBL/GenBank/DDBJ whole genome shotgun (WGS) entry which is preliminary data.</text>
</comment>
<dbReference type="Proteomes" id="UP000823588">
    <property type="component" value="Unassembled WGS sequence"/>
</dbReference>
<accession>A0A8T4GJ81</accession>
<proteinExistence type="predicted"/>
<dbReference type="AlphaFoldDB" id="A0A8T4GJ81"/>